<keyword evidence="8" id="KW-1185">Reference proteome</keyword>
<evidence type="ECO:0000256" key="3">
    <source>
        <dbReference type="ARBA" id="ARBA00023237"/>
    </source>
</evidence>
<dbReference type="InterPro" id="IPR032608">
    <property type="entry name" value="DUF4892"/>
</dbReference>
<dbReference type="InterPro" id="IPR050330">
    <property type="entry name" value="Bact_OuterMem_StrucFunc"/>
</dbReference>
<evidence type="ECO:0000313" key="7">
    <source>
        <dbReference type="EMBL" id="KAA6187495.1"/>
    </source>
</evidence>
<dbReference type="InterPro" id="IPR006664">
    <property type="entry name" value="OMP_bac"/>
</dbReference>
<dbReference type="InterPro" id="IPR006665">
    <property type="entry name" value="OmpA-like"/>
</dbReference>
<name>A0A5M8FUN3_9GAMM</name>
<dbReference type="OrthoDB" id="9792021at2"/>
<feature type="signal peptide" evidence="5">
    <location>
        <begin position="1"/>
        <end position="27"/>
    </location>
</feature>
<feature type="domain" description="OmpA-like" evidence="6">
    <location>
        <begin position="227"/>
        <end position="342"/>
    </location>
</feature>
<comment type="subcellular location">
    <subcellularLocation>
        <location evidence="1">Cell outer membrane</location>
    </subcellularLocation>
</comment>
<evidence type="ECO:0000256" key="2">
    <source>
        <dbReference type="ARBA" id="ARBA00023136"/>
    </source>
</evidence>
<dbReference type="GO" id="GO:0009279">
    <property type="term" value="C:cell outer membrane"/>
    <property type="evidence" value="ECO:0007669"/>
    <property type="project" value="UniProtKB-SubCell"/>
</dbReference>
<dbReference type="Pfam" id="PF00691">
    <property type="entry name" value="OmpA"/>
    <property type="match status" value="1"/>
</dbReference>
<keyword evidence="2 4" id="KW-0472">Membrane</keyword>
<organism evidence="7 8">
    <name type="scientific">Thiohalocapsa marina</name>
    <dbReference type="NCBI Taxonomy" id="424902"/>
    <lineage>
        <taxon>Bacteria</taxon>
        <taxon>Pseudomonadati</taxon>
        <taxon>Pseudomonadota</taxon>
        <taxon>Gammaproteobacteria</taxon>
        <taxon>Chromatiales</taxon>
        <taxon>Chromatiaceae</taxon>
        <taxon>Thiohalocapsa</taxon>
    </lineage>
</organism>
<dbReference type="RefSeq" id="WP_150090234.1">
    <property type="nucleotide sequence ID" value="NZ_JBFUOH010000095.1"/>
</dbReference>
<evidence type="ECO:0000256" key="5">
    <source>
        <dbReference type="SAM" id="SignalP"/>
    </source>
</evidence>
<evidence type="ECO:0000313" key="8">
    <source>
        <dbReference type="Proteomes" id="UP000322981"/>
    </source>
</evidence>
<dbReference type="Pfam" id="PF16234">
    <property type="entry name" value="DUF4892"/>
    <property type="match status" value="1"/>
</dbReference>
<dbReference type="CDD" id="cd07185">
    <property type="entry name" value="OmpA_C-like"/>
    <property type="match status" value="1"/>
</dbReference>
<comment type="caution">
    <text evidence="7">The sequence shown here is derived from an EMBL/GenBank/DDBJ whole genome shotgun (WGS) entry which is preliminary data.</text>
</comment>
<sequence>MQHMRYRLIWIGGLATLLLASLSSVQARDLTHDLPGSCDIPGIPRFADSVIIGYRHSQFDQTDIPTGPWDPTPDVRFWKDSLKLEGQRTRLVYLAPTDASALEVIRNYQQALEATDYQALFSCSGFRDCGAKIADFYVDERNGKKLTDNNMLKNVYSGASVQAPQVYVARHAGAEAAAYVFVFAAYQDNYVEPAAGDRVAVFVEQVLTKPMQDRMLVIEAAELASGLSDEGRIALYGITFDFDQATIRPESHAQLEEMANLLRTQPDLEVFIVGHTDNRGSLDYNMDLSRRRAEAVAAALADDYQIKRERLTPMGVANLAPVASNATEEGRAKNRRVELVQR</sequence>
<dbReference type="InterPro" id="IPR036737">
    <property type="entry name" value="OmpA-like_sf"/>
</dbReference>
<dbReference type="EMBL" id="VWXX01000002">
    <property type="protein sequence ID" value="KAA6187495.1"/>
    <property type="molecule type" value="Genomic_DNA"/>
</dbReference>
<evidence type="ECO:0000256" key="4">
    <source>
        <dbReference type="PROSITE-ProRule" id="PRU00473"/>
    </source>
</evidence>
<reference evidence="7 8" key="1">
    <citation type="submission" date="2019-09" db="EMBL/GenBank/DDBJ databases">
        <title>Whole-genome sequence of the purple sulfur bacterium Thiohalocapsa marina DSM 19078.</title>
        <authorList>
            <person name="Kyndt J.A."/>
            <person name="Meyer T.E."/>
        </authorList>
    </citation>
    <scope>NUCLEOTIDE SEQUENCE [LARGE SCALE GENOMIC DNA]</scope>
    <source>
        <strain evidence="7 8">DSM 19078</strain>
    </source>
</reference>
<proteinExistence type="predicted"/>
<dbReference type="Proteomes" id="UP000322981">
    <property type="component" value="Unassembled WGS sequence"/>
</dbReference>
<keyword evidence="5" id="KW-0732">Signal</keyword>
<keyword evidence="3" id="KW-0998">Cell outer membrane</keyword>
<dbReference type="SUPFAM" id="SSF103088">
    <property type="entry name" value="OmpA-like"/>
    <property type="match status" value="1"/>
</dbReference>
<dbReference type="AlphaFoldDB" id="A0A5M8FUN3"/>
<evidence type="ECO:0000259" key="6">
    <source>
        <dbReference type="PROSITE" id="PS51123"/>
    </source>
</evidence>
<feature type="chain" id="PRO_5024294030" evidence="5">
    <location>
        <begin position="28"/>
        <end position="342"/>
    </location>
</feature>
<dbReference type="PANTHER" id="PTHR30329">
    <property type="entry name" value="STATOR ELEMENT OF FLAGELLAR MOTOR COMPLEX"/>
    <property type="match status" value="1"/>
</dbReference>
<accession>A0A5M8FUN3</accession>
<protein>
    <submittedName>
        <fullName evidence="7">DUF4892 domain-containing protein</fullName>
    </submittedName>
</protein>
<dbReference type="Gene3D" id="3.30.1330.60">
    <property type="entry name" value="OmpA-like domain"/>
    <property type="match status" value="1"/>
</dbReference>
<dbReference type="PROSITE" id="PS51123">
    <property type="entry name" value="OMPA_2"/>
    <property type="match status" value="1"/>
</dbReference>
<gene>
    <name evidence="7" type="ORF">F2Q65_02250</name>
</gene>
<evidence type="ECO:0000256" key="1">
    <source>
        <dbReference type="ARBA" id="ARBA00004442"/>
    </source>
</evidence>
<dbReference type="PANTHER" id="PTHR30329:SF21">
    <property type="entry name" value="LIPOPROTEIN YIAD-RELATED"/>
    <property type="match status" value="1"/>
</dbReference>
<dbReference type="PRINTS" id="PR01021">
    <property type="entry name" value="OMPADOMAIN"/>
</dbReference>